<dbReference type="PANTHER" id="PTHR31636">
    <property type="entry name" value="OSJNBA0084A10.13 PROTEIN-RELATED"/>
    <property type="match status" value="1"/>
</dbReference>
<reference evidence="5" key="1">
    <citation type="submission" date="2015-04" db="UniProtKB">
        <authorList>
            <consortium name="EnsemblPlants"/>
        </authorList>
    </citation>
    <scope>IDENTIFICATION</scope>
    <source>
        <strain evidence="5">SL10</strain>
    </source>
</reference>
<evidence type="ECO:0000256" key="4">
    <source>
        <dbReference type="SAM" id="MobiDB-lite"/>
    </source>
</evidence>
<evidence type="ECO:0000256" key="1">
    <source>
        <dbReference type="ARBA" id="ARBA00023015"/>
    </source>
</evidence>
<name>A0A0E0J271_ORYNI</name>
<dbReference type="InterPro" id="IPR005202">
    <property type="entry name" value="TF_GRAS"/>
</dbReference>
<keyword evidence="1" id="KW-0805">Transcription regulation</keyword>
<accession>A0A0E0J271</accession>
<dbReference type="HOGENOM" id="CLU_104474_1_0_1"/>
<dbReference type="OMA" id="NIEWHER"/>
<dbReference type="Pfam" id="PF03514">
    <property type="entry name" value="GRAS"/>
    <property type="match status" value="1"/>
</dbReference>
<keyword evidence="6" id="KW-1185">Reference proteome</keyword>
<comment type="similarity">
    <text evidence="3">Belongs to the GRAS family.</text>
</comment>
<feature type="compositionally biased region" description="Polar residues" evidence="4">
    <location>
        <begin position="42"/>
        <end position="52"/>
    </location>
</feature>
<dbReference type="STRING" id="4536.A0A0E0J271"/>
<dbReference type="EnsemblPlants" id="ONIVA11G13830.1">
    <property type="protein sequence ID" value="ONIVA11G13830.1"/>
    <property type="gene ID" value="ONIVA11G13830"/>
</dbReference>
<protein>
    <submittedName>
        <fullName evidence="5">Uncharacterized protein</fullName>
    </submittedName>
</protein>
<evidence type="ECO:0000256" key="2">
    <source>
        <dbReference type="ARBA" id="ARBA00023163"/>
    </source>
</evidence>
<dbReference type="Proteomes" id="UP000006591">
    <property type="component" value="Chromosome 11"/>
</dbReference>
<organism evidence="5">
    <name type="scientific">Oryza nivara</name>
    <name type="common">Indian wild rice</name>
    <name type="synonym">Oryza sativa f. spontanea</name>
    <dbReference type="NCBI Taxonomy" id="4536"/>
    <lineage>
        <taxon>Eukaryota</taxon>
        <taxon>Viridiplantae</taxon>
        <taxon>Streptophyta</taxon>
        <taxon>Embryophyta</taxon>
        <taxon>Tracheophyta</taxon>
        <taxon>Spermatophyta</taxon>
        <taxon>Magnoliopsida</taxon>
        <taxon>Liliopsida</taxon>
        <taxon>Poales</taxon>
        <taxon>Poaceae</taxon>
        <taxon>BOP clade</taxon>
        <taxon>Oryzoideae</taxon>
        <taxon>Oryzeae</taxon>
        <taxon>Oryzinae</taxon>
        <taxon>Oryza</taxon>
    </lineage>
</organism>
<dbReference type="PROSITE" id="PS50985">
    <property type="entry name" value="GRAS"/>
    <property type="match status" value="1"/>
</dbReference>
<keyword evidence="2" id="KW-0804">Transcription</keyword>
<evidence type="ECO:0000256" key="3">
    <source>
        <dbReference type="PROSITE-ProRule" id="PRU01191"/>
    </source>
</evidence>
<dbReference type="AlphaFoldDB" id="A0A0E0J271"/>
<sequence length="182" mass="20783">MALMKEAERLDVPFQFNPVVSRLDALDVESLRVKTGERRSQESGLSPSTSRADASPKVMVVTKQEASHNAALLTERFVEALNYYAALFDGLEVGAARGSVEHTRVERWLLGEEIMNIWHERLERWVRRLEGAGFGRVPLSYYALLQARRVAQGLGCDGFKVREEKGNFFLFFVSTWRGRRFD</sequence>
<feature type="region of interest" description="SAW" evidence="3">
    <location>
        <begin position="119"/>
        <end position="182"/>
    </location>
</feature>
<dbReference type="Gramene" id="ONIVA11G13830.1">
    <property type="protein sequence ID" value="ONIVA11G13830.1"/>
    <property type="gene ID" value="ONIVA11G13830"/>
</dbReference>
<feature type="region of interest" description="Disordered" evidence="4">
    <location>
        <begin position="34"/>
        <end position="56"/>
    </location>
</feature>
<proteinExistence type="inferred from homology"/>
<comment type="caution">
    <text evidence="3">Lacks conserved residue(s) required for the propagation of feature annotation.</text>
</comment>
<reference evidence="5" key="2">
    <citation type="submission" date="2018-04" db="EMBL/GenBank/DDBJ databases">
        <title>OnivRS2 (Oryza nivara Reference Sequence Version 2).</title>
        <authorList>
            <person name="Zhang J."/>
            <person name="Kudrna D."/>
            <person name="Lee S."/>
            <person name="Talag J."/>
            <person name="Rajasekar S."/>
            <person name="Welchert J."/>
            <person name="Hsing Y.-I."/>
            <person name="Wing R.A."/>
        </authorList>
    </citation>
    <scope>NUCLEOTIDE SEQUENCE [LARGE SCALE GENOMIC DNA]</scope>
    <source>
        <strain evidence="5">SL10</strain>
    </source>
</reference>
<evidence type="ECO:0000313" key="5">
    <source>
        <dbReference type="EnsemblPlants" id="ONIVA11G13830.1"/>
    </source>
</evidence>
<dbReference type="eggNOG" id="ENOG502QPNC">
    <property type="taxonomic scope" value="Eukaryota"/>
</dbReference>
<evidence type="ECO:0000313" key="6">
    <source>
        <dbReference type="Proteomes" id="UP000006591"/>
    </source>
</evidence>